<evidence type="ECO:0000256" key="5">
    <source>
        <dbReference type="PROSITE-ProRule" id="PRU00221"/>
    </source>
</evidence>
<feature type="repeat" description="WD" evidence="5">
    <location>
        <begin position="301"/>
        <end position="341"/>
    </location>
</feature>
<keyword evidence="2 5" id="KW-0853">WD repeat</keyword>
<dbReference type="Gene3D" id="2.130.10.10">
    <property type="entry name" value="YVTN repeat-like/Quinoprotein amine dehydrogenase"/>
    <property type="match status" value="2"/>
</dbReference>
<feature type="repeat" description="WD" evidence="5">
    <location>
        <begin position="347"/>
        <end position="383"/>
    </location>
</feature>
<comment type="subcellular location">
    <subcellularLocation>
        <location evidence="1">Nucleus</location>
        <location evidence="1">Nucleolus</location>
    </subcellularLocation>
</comment>
<dbReference type="InterPro" id="IPR036322">
    <property type="entry name" value="WD40_repeat_dom_sf"/>
</dbReference>
<sequence length="529" mass="57727">MLGTSVLDISIPFVLECDASGEGVRFWEVYFETIMEKAADKLANYATLVTEQLIVIASHMAGLGLPDAEAWFVMESIAQKNNLGYKQLIKLRGLLSYMQQVRQGYWGVLPGHSQLSSGKHTQQSHDYADESQQPAEAAGLGRSWVQSMFSRDPATRGSTAGRGRIGASNTGILGPNENIKNNAALRKPDIPVIVPKRGHSGVRILRGHKGSITALHAVTRSEVWDLTNDHEDAGCFISGSVDCTLKLWDPNLRGSELKATLTGHTRTIRAISSDRTRVVSGSDDQCVFVWDKHTSRILEELKGHDAQVSCVKMLSGERVLTAAHDGTVKMWDVRTDTCVATVGRALSAILCMEYDDSTGLLAAAGRDGVGNIWDIRAGRQMHKLLGHTKWIRSMRMVGDTIITGSDDWTARVWSVSRGTCDAVLACHAGPITCVEYSTFDKGIITGSADGMVRIWETEEGSLQCVKTVSIHTSEILSVKAGEQWLAIGAADNSMSLFHRIEQRPGVQSSMASKMAGWQLYRTPQRTAAL</sequence>
<dbReference type="AlphaFoldDB" id="A0AA38GA20"/>
<protein>
    <submittedName>
        <fullName evidence="7">Uncharacterized protein</fullName>
    </submittedName>
</protein>
<dbReference type="InterPro" id="IPR019775">
    <property type="entry name" value="WD40_repeat_CS"/>
</dbReference>
<keyword evidence="4" id="KW-0539">Nucleus</keyword>
<evidence type="ECO:0000256" key="2">
    <source>
        <dbReference type="ARBA" id="ARBA00022574"/>
    </source>
</evidence>
<dbReference type="FunFam" id="2.130.10.10:FF:000624">
    <property type="entry name" value="DENN domain and WD repeat-containing protein SCD1"/>
    <property type="match status" value="1"/>
</dbReference>
<evidence type="ECO:0000256" key="6">
    <source>
        <dbReference type="SAM" id="MobiDB-lite"/>
    </source>
</evidence>
<feature type="region of interest" description="Disordered" evidence="6">
    <location>
        <begin position="116"/>
        <end position="135"/>
    </location>
</feature>
<evidence type="ECO:0000313" key="7">
    <source>
        <dbReference type="EMBL" id="KAH9317985.1"/>
    </source>
</evidence>
<dbReference type="SUPFAM" id="SSF50978">
    <property type="entry name" value="WD40 repeat-like"/>
    <property type="match status" value="1"/>
</dbReference>
<dbReference type="PANTHER" id="PTHR19848">
    <property type="entry name" value="WD40 REPEAT PROTEIN"/>
    <property type="match status" value="1"/>
</dbReference>
<accession>A0AA38GA20</accession>
<feature type="repeat" description="WD" evidence="5">
    <location>
        <begin position="424"/>
        <end position="465"/>
    </location>
</feature>
<keyword evidence="3" id="KW-0677">Repeat</keyword>
<dbReference type="InterPro" id="IPR015943">
    <property type="entry name" value="WD40/YVTN_repeat-like_dom_sf"/>
</dbReference>
<feature type="region of interest" description="Disordered" evidence="6">
    <location>
        <begin position="152"/>
        <end position="173"/>
    </location>
</feature>
<comment type="caution">
    <text evidence="7">The sequence shown here is derived from an EMBL/GenBank/DDBJ whole genome shotgun (WGS) entry which is preliminary data.</text>
</comment>
<evidence type="ECO:0000256" key="4">
    <source>
        <dbReference type="ARBA" id="ARBA00023242"/>
    </source>
</evidence>
<dbReference type="SMART" id="SM00320">
    <property type="entry name" value="WD40"/>
    <property type="match status" value="7"/>
</dbReference>
<name>A0AA38GA20_TAXCH</name>
<dbReference type="Pfam" id="PF00400">
    <property type="entry name" value="WD40"/>
    <property type="match status" value="5"/>
</dbReference>
<dbReference type="PROSITE" id="PS50082">
    <property type="entry name" value="WD_REPEATS_2"/>
    <property type="match status" value="5"/>
</dbReference>
<feature type="repeat" description="WD" evidence="5">
    <location>
        <begin position="384"/>
        <end position="423"/>
    </location>
</feature>
<keyword evidence="8" id="KW-1185">Reference proteome</keyword>
<feature type="compositionally biased region" description="Polar residues" evidence="6">
    <location>
        <begin position="116"/>
        <end position="134"/>
    </location>
</feature>
<dbReference type="InterPro" id="IPR020472">
    <property type="entry name" value="WD40_PAC1"/>
</dbReference>
<dbReference type="PROSITE" id="PS00678">
    <property type="entry name" value="WD_REPEATS_1"/>
    <property type="match status" value="2"/>
</dbReference>
<dbReference type="PANTHER" id="PTHR19848:SF0">
    <property type="entry name" value="NOTCHLESS PROTEIN HOMOLOG 1"/>
    <property type="match status" value="1"/>
</dbReference>
<feature type="repeat" description="WD" evidence="5">
    <location>
        <begin position="261"/>
        <end position="300"/>
    </location>
</feature>
<dbReference type="InterPro" id="IPR001680">
    <property type="entry name" value="WD40_rpt"/>
</dbReference>
<dbReference type="PROSITE" id="PS50294">
    <property type="entry name" value="WD_REPEATS_REGION"/>
    <property type="match status" value="2"/>
</dbReference>
<dbReference type="CDD" id="cd00200">
    <property type="entry name" value="WD40"/>
    <property type="match status" value="1"/>
</dbReference>
<dbReference type="Proteomes" id="UP000824469">
    <property type="component" value="Unassembled WGS sequence"/>
</dbReference>
<organism evidence="7 8">
    <name type="scientific">Taxus chinensis</name>
    <name type="common">Chinese yew</name>
    <name type="synonym">Taxus wallichiana var. chinensis</name>
    <dbReference type="NCBI Taxonomy" id="29808"/>
    <lineage>
        <taxon>Eukaryota</taxon>
        <taxon>Viridiplantae</taxon>
        <taxon>Streptophyta</taxon>
        <taxon>Embryophyta</taxon>
        <taxon>Tracheophyta</taxon>
        <taxon>Spermatophyta</taxon>
        <taxon>Pinopsida</taxon>
        <taxon>Pinidae</taxon>
        <taxon>Conifers II</taxon>
        <taxon>Cupressales</taxon>
        <taxon>Taxaceae</taxon>
        <taxon>Taxus</taxon>
    </lineage>
</organism>
<evidence type="ECO:0000313" key="8">
    <source>
        <dbReference type="Proteomes" id="UP000824469"/>
    </source>
</evidence>
<evidence type="ECO:0000256" key="1">
    <source>
        <dbReference type="ARBA" id="ARBA00004604"/>
    </source>
</evidence>
<dbReference type="PRINTS" id="PR00320">
    <property type="entry name" value="GPROTEINBRPT"/>
</dbReference>
<dbReference type="EMBL" id="JAHRHJ020000004">
    <property type="protein sequence ID" value="KAH9317985.1"/>
    <property type="molecule type" value="Genomic_DNA"/>
</dbReference>
<feature type="non-terminal residue" evidence="7">
    <location>
        <position position="529"/>
    </location>
</feature>
<dbReference type="OMA" id="THKIANI"/>
<evidence type="ECO:0000256" key="3">
    <source>
        <dbReference type="ARBA" id="ARBA00022737"/>
    </source>
</evidence>
<reference evidence="7 8" key="1">
    <citation type="journal article" date="2021" name="Nat. Plants">
        <title>The Taxus genome provides insights into paclitaxel biosynthesis.</title>
        <authorList>
            <person name="Xiong X."/>
            <person name="Gou J."/>
            <person name="Liao Q."/>
            <person name="Li Y."/>
            <person name="Zhou Q."/>
            <person name="Bi G."/>
            <person name="Li C."/>
            <person name="Du R."/>
            <person name="Wang X."/>
            <person name="Sun T."/>
            <person name="Guo L."/>
            <person name="Liang H."/>
            <person name="Lu P."/>
            <person name="Wu Y."/>
            <person name="Zhang Z."/>
            <person name="Ro D.K."/>
            <person name="Shang Y."/>
            <person name="Huang S."/>
            <person name="Yan J."/>
        </authorList>
    </citation>
    <scope>NUCLEOTIDE SEQUENCE [LARGE SCALE GENOMIC DNA]</scope>
    <source>
        <strain evidence="7">Ta-2019</strain>
    </source>
</reference>
<gene>
    <name evidence="7" type="ORF">KI387_019754</name>
</gene>
<proteinExistence type="predicted"/>